<evidence type="ECO:0000256" key="6">
    <source>
        <dbReference type="ARBA" id="ARBA00022679"/>
    </source>
</evidence>
<evidence type="ECO:0000256" key="8">
    <source>
        <dbReference type="ARBA" id="ARBA00022962"/>
    </source>
</evidence>
<comment type="pathway">
    <text evidence="3">Nucleotide-sugar biosynthesis; UDP-N-acetyl-alpha-D-glucosamine biosynthesis; alpha-D-glucosamine 6-phosphate from D-fructose 6-phosphate: step 1/1.</text>
</comment>
<accession>A0A9W6YSP0</accession>
<evidence type="ECO:0000256" key="2">
    <source>
        <dbReference type="ARBA" id="ARBA00003267"/>
    </source>
</evidence>
<comment type="catalytic activity">
    <reaction evidence="1">
        <text>D-fructose 6-phosphate + L-glutamine = D-glucosamine 6-phosphate + L-glutamate</text>
        <dbReference type="Rhea" id="RHEA:13237"/>
        <dbReference type="ChEBI" id="CHEBI:29985"/>
        <dbReference type="ChEBI" id="CHEBI:58359"/>
        <dbReference type="ChEBI" id="CHEBI:58725"/>
        <dbReference type="ChEBI" id="CHEBI:61527"/>
        <dbReference type="EC" id="2.6.1.16"/>
    </reaction>
</comment>
<dbReference type="CDD" id="cd00714">
    <property type="entry name" value="GFAT"/>
    <property type="match status" value="1"/>
</dbReference>
<dbReference type="EC" id="2.6.1.16" evidence="4"/>
<reference evidence="13" key="1">
    <citation type="submission" date="2023-04" db="EMBL/GenBank/DDBJ databases">
        <title>Ambrosiozyma monospora NBRC 1965.</title>
        <authorList>
            <person name="Ichikawa N."/>
            <person name="Sato H."/>
            <person name="Tonouchi N."/>
        </authorList>
    </citation>
    <scope>NUCLEOTIDE SEQUENCE</scope>
    <source>
        <strain evidence="13">NBRC 1965</strain>
    </source>
</reference>
<proteinExistence type="predicted"/>
<evidence type="ECO:0000259" key="11">
    <source>
        <dbReference type="PROSITE" id="PS51278"/>
    </source>
</evidence>
<dbReference type="CDD" id="cd05009">
    <property type="entry name" value="SIS_GlmS_GlmD_2"/>
    <property type="match status" value="1"/>
</dbReference>
<organism evidence="13 14">
    <name type="scientific">Ambrosiozyma monospora</name>
    <name type="common">Yeast</name>
    <name type="synonym">Endomycopsis monosporus</name>
    <dbReference type="NCBI Taxonomy" id="43982"/>
    <lineage>
        <taxon>Eukaryota</taxon>
        <taxon>Fungi</taxon>
        <taxon>Dikarya</taxon>
        <taxon>Ascomycota</taxon>
        <taxon>Saccharomycotina</taxon>
        <taxon>Pichiomycetes</taxon>
        <taxon>Pichiales</taxon>
        <taxon>Pichiaceae</taxon>
        <taxon>Ambrosiozyma</taxon>
    </lineage>
</organism>
<comment type="caution">
    <text evidence="13">The sequence shown here is derived from an EMBL/GenBank/DDBJ whole genome shotgun (WGS) entry which is preliminary data.</text>
</comment>
<keyword evidence="7" id="KW-0677">Repeat</keyword>
<dbReference type="AlphaFoldDB" id="A0A9W6YSP0"/>
<evidence type="ECO:0000256" key="9">
    <source>
        <dbReference type="ARBA" id="ARBA00029805"/>
    </source>
</evidence>
<evidence type="ECO:0000259" key="12">
    <source>
        <dbReference type="PROSITE" id="PS51464"/>
    </source>
</evidence>
<dbReference type="InterPro" id="IPR047084">
    <property type="entry name" value="GFAT_N"/>
</dbReference>
<evidence type="ECO:0000256" key="1">
    <source>
        <dbReference type="ARBA" id="ARBA00001031"/>
    </source>
</evidence>
<dbReference type="Proteomes" id="UP001165063">
    <property type="component" value="Unassembled WGS sequence"/>
</dbReference>
<dbReference type="SUPFAM" id="SSF56235">
    <property type="entry name" value="N-terminal nucleophile aminohydrolases (Ntn hydrolases)"/>
    <property type="match status" value="1"/>
</dbReference>
<name>A0A9W6YSP0_AMBMO</name>
<protein>
    <recommendedName>
        <fullName evidence="4">glutamine--fructose-6-phosphate transaminase (isomerizing)</fullName>
        <ecNumber evidence="4">2.6.1.16</ecNumber>
    </recommendedName>
    <alternativeName>
        <fullName evidence="10">D-fructose-6-phosphate amidotransferase</fullName>
    </alternativeName>
    <alternativeName>
        <fullName evidence="9">Hexosephosphate aminotransferase</fullName>
    </alternativeName>
</protein>
<dbReference type="InterPro" id="IPR035466">
    <property type="entry name" value="GlmS/AgaS_SIS"/>
</dbReference>
<evidence type="ECO:0000256" key="5">
    <source>
        <dbReference type="ARBA" id="ARBA00022576"/>
    </source>
</evidence>
<dbReference type="Pfam" id="PF01380">
    <property type="entry name" value="SIS"/>
    <property type="match status" value="2"/>
</dbReference>
<keyword evidence="14" id="KW-1185">Reference proteome</keyword>
<dbReference type="FunFam" id="3.40.50.10490:FF:000001">
    <property type="entry name" value="Glutamine--fructose-6-phosphate aminotransferase [isomerizing]"/>
    <property type="match status" value="1"/>
</dbReference>
<dbReference type="Gene3D" id="3.60.20.10">
    <property type="entry name" value="Glutamine Phosphoribosylpyrophosphate, subunit 1, domain 1"/>
    <property type="match status" value="1"/>
</dbReference>
<dbReference type="InterPro" id="IPR001347">
    <property type="entry name" value="SIS_dom"/>
</dbReference>
<evidence type="ECO:0000256" key="3">
    <source>
        <dbReference type="ARBA" id="ARBA00004775"/>
    </source>
</evidence>
<dbReference type="InterPro" id="IPR046348">
    <property type="entry name" value="SIS_dom_sf"/>
</dbReference>
<dbReference type="GO" id="GO:0006047">
    <property type="term" value="P:UDP-N-acetylglucosamine metabolic process"/>
    <property type="evidence" value="ECO:0007669"/>
    <property type="project" value="TreeGrafter"/>
</dbReference>
<dbReference type="PANTHER" id="PTHR10937">
    <property type="entry name" value="GLUCOSAMINE--FRUCTOSE-6-PHOSPHATE AMINOTRANSFERASE, ISOMERIZING"/>
    <property type="match status" value="1"/>
</dbReference>
<feature type="domain" description="Glutamine amidotransferase type-2" evidence="11">
    <location>
        <begin position="2"/>
        <end position="287"/>
    </location>
</feature>
<dbReference type="GO" id="GO:0097367">
    <property type="term" value="F:carbohydrate derivative binding"/>
    <property type="evidence" value="ECO:0007669"/>
    <property type="project" value="InterPro"/>
</dbReference>
<dbReference type="OrthoDB" id="15235at2759"/>
<evidence type="ECO:0000256" key="10">
    <source>
        <dbReference type="ARBA" id="ARBA00033302"/>
    </source>
</evidence>
<dbReference type="GO" id="GO:0006487">
    <property type="term" value="P:protein N-linked glycosylation"/>
    <property type="evidence" value="ECO:0007669"/>
    <property type="project" value="TreeGrafter"/>
</dbReference>
<keyword evidence="5" id="KW-0032">Aminotransferase</keyword>
<dbReference type="InterPro" id="IPR035490">
    <property type="entry name" value="GlmS/FrlB_SIS"/>
</dbReference>
<dbReference type="SUPFAM" id="SSF53697">
    <property type="entry name" value="SIS domain"/>
    <property type="match status" value="1"/>
</dbReference>
<dbReference type="PANTHER" id="PTHR10937:SF0">
    <property type="entry name" value="GLUTAMINE--FRUCTOSE-6-PHOSPHATE TRANSAMINASE (ISOMERIZING)"/>
    <property type="match status" value="1"/>
</dbReference>
<dbReference type="InterPro" id="IPR017932">
    <property type="entry name" value="GATase_2_dom"/>
</dbReference>
<evidence type="ECO:0000256" key="4">
    <source>
        <dbReference type="ARBA" id="ARBA00012916"/>
    </source>
</evidence>
<keyword evidence="8" id="KW-0315">Glutamine amidotransferase</keyword>
<dbReference type="GO" id="GO:0006002">
    <property type="term" value="P:fructose 6-phosphate metabolic process"/>
    <property type="evidence" value="ECO:0007669"/>
    <property type="project" value="TreeGrafter"/>
</dbReference>
<dbReference type="EMBL" id="BSXU01001565">
    <property type="protein sequence ID" value="GMG28810.1"/>
    <property type="molecule type" value="Genomic_DNA"/>
</dbReference>
<dbReference type="PROSITE" id="PS51464">
    <property type="entry name" value="SIS"/>
    <property type="match status" value="2"/>
</dbReference>
<evidence type="ECO:0000313" key="14">
    <source>
        <dbReference type="Proteomes" id="UP001165063"/>
    </source>
</evidence>
<dbReference type="GO" id="GO:0006031">
    <property type="term" value="P:chitin biosynthetic process"/>
    <property type="evidence" value="ECO:0007669"/>
    <property type="project" value="UniProtKB-ARBA"/>
</dbReference>
<dbReference type="CDD" id="cd05008">
    <property type="entry name" value="SIS_GlmS_GlmD_1"/>
    <property type="match status" value="1"/>
</dbReference>
<feature type="domain" description="SIS" evidence="12">
    <location>
        <begin position="359"/>
        <end position="498"/>
    </location>
</feature>
<dbReference type="Pfam" id="PF13522">
    <property type="entry name" value="GATase_6"/>
    <property type="match status" value="1"/>
</dbReference>
<dbReference type="PROSITE" id="PS51278">
    <property type="entry name" value="GATASE_TYPE_2"/>
    <property type="match status" value="1"/>
</dbReference>
<dbReference type="GO" id="GO:0004360">
    <property type="term" value="F:glutamine-fructose-6-phosphate transaminase (isomerizing) activity"/>
    <property type="evidence" value="ECO:0007669"/>
    <property type="project" value="UniProtKB-EC"/>
</dbReference>
<evidence type="ECO:0000313" key="13">
    <source>
        <dbReference type="EMBL" id="GMG28810.1"/>
    </source>
</evidence>
<sequence length="650" mass="72179">MCGIFGYANYNVEKTRGQIIENLVEGLSKLEYRGYDSTGIGIDGEHEFGHSAVKAIQLYKQVGKVASLKDEIKSQNPDTAEVLPNHVGIAHTRWATHGGVSQANCHPQPSGDANEFIVVHNGIITNYRELKTLLKTKGYTFSSDTDTEIIAKLFKYCYEEDTEMEFYQLTKKVLYQLQGSYGLMVKSVYYPNEVIATRKGSPLLIGVKSHQKLKVDFVDVEFINENNEVTFSSNAEVSIRRSESRAVLPDSNVPIEYFISSDASSVIEHTKKVIFLEDDDIAHLDCGELHIHRARKSAGLSSTRRVQTLEMELGEIMKGGYDHFMMKEIFEQPDSTFNTMRGRVDFKNKTVTLGGIKDYLNSIRRSRRFQMIACGTSYHSCLAVRSLFEELTGVPVSVDLASDFLDRSPPIFRDDTIIFVSQSGETADSMQCLKYCRAAGALTVGVVNSVGSSISRDTDCGVHINAGPEIGVASTKAYTSQYIALVMIALQISNHVITTAARHREIIEGLSEIPKKIEKVLKQAEFIKQISEKYIHGRESMLIVGRGYQHASALEGALKIKEISYIHAEGVQAGELKHGVLALVDENLPIVAFATQDSFSPKMNSAVQQITARDGRPIIICTEGDKMLDRTKASAMIELLPETIQIDQET</sequence>
<keyword evidence="6" id="KW-0808">Transferase</keyword>
<dbReference type="Gene3D" id="3.40.50.10490">
    <property type="entry name" value="Glucose-6-phosphate isomerase like protein, domain 1"/>
    <property type="match status" value="2"/>
</dbReference>
<evidence type="ECO:0000256" key="7">
    <source>
        <dbReference type="ARBA" id="ARBA00022737"/>
    </source>
</evidence>
<dbReference type="InterPro" id="IPR029055">
    <property type="entry name" value="Ntn_hydrolases_N"/>
</dbReference>
<feature type="domain" description="SIS" evidence="12">
    <location>
        <begin position="530"/>
        <end position="650"/>
    </location>
</feature>
<comment type="function">
    <text evidence="2">Involved in amino sugar synthesis (formation of chitin, supplies the amino sugars of asparagine-linked oligosaccharides of glycoproteins).</text>
</comment>
<gene>
    <name evidence="13" type="ORF">Amon01_000363300</name>
</gene>